<name>A0A1J7ITZ7_9PEZI</name>
<reference evidence="1 2" key="1">
    <citation type="submission" date="2016-10" db="EMBL/GenBank/DDBJ databases">
        <title>Draft genome sequence of Coniochaeta ligniaria NRRL30616, a lignocellulolytic fungus for bioabatement of inhibitors in plant biomass hydrolysates.</title>
        <authorList>
            <consortium name="DOE Joint Genome Institute"/>
            <person name="Jimenez D.J."/>
            <person name="Hector R.E."/>
            <person name="Riley R."/>
            <person name="Sun H."/>
            <person name="Grigoriev I.V."/>
            <person name="Van Elsas J.D."/>
            <person name="Nichols N.N."/>
        </authorList>
    </citation>
    <scope>NUCLEOTIDE SEQUENCE [LARGE SCALE GENOMIC DNA]</scope>
    <source>
        <strain evidence="1 2">NRRL 30616</strain>
    </source>
</reference>
<evidence type="ECO:0000313" key="2">
    <source>
        <dbReference type="Proteomes" id="UP000182658"/>
    </source>
</evidence>
<dbReference type="AlphaFoldDB" id="A0A1J7ITZ7"/>
<dbReference type="InParanoid" id="A0A1J7ITZ7"/>
<proteinExistence type="predicted"/>
<gene>
    <name evidence="1" type="ORF">CONLIGDRAFT_713480</name>
</gene>
<sequence length="206" mass="23130">MGSPQHYCWIQPKFRLVLDSEATVEAMLTSLSGSSGMTLQTAIVKDIKELLPKMTELRNQDTTSNWRISLRSTLSMCNGFTEDAKERDADLSQPVNKDWYADIITLLRQGRGGTEPQKWSTERYRNTVRNLRGTVGPWVQGAQYYVEDSGCMKSTGSQKTQNVQRWTNTLGEMVTTQTILTKSDKNTPVAEHIPAKKGFNAPPTLP</sequence>
<dbReference type="Proteomes" id="UP000182658">
    <property type="component" value="Unassembled WGS sequence"/>
</dbReference>
<organism evidence="1 2">
    <name type="scientific">Coniochaeta ligniaria NRRL 30616</name>
    <dbReference type="NCBI Taxonomy" id="1408157"/>
    <lineage>
        <taxon>Eukaryota</taxon>
        <taxon>Fungi</taxon>
        <taxon>Dikarya</taxon>
        <taxon>Ascomycota</taxon>
        <taxon>Pezizomycotina</taxon>
        <taxon>Sordariomycetes</taxon>
        <taxon>Sordariomycetidae</taxon>
        <taxon>Coniochaetales</taxon>
        <taxon>Coniochaetaceae</taxon>
        <taxon>Coniochaeta</taxon>
    </lineage>
</organism>
<keyword evidence="2" id="KW-1185">Reference proteome</keyword>
<evidence type="ECO:0000313" key="1">
    <source>
        <dbReference type="EMBL" id="OIW30974.1"/>
    </source>
</evidence>
<accession>A0A1J7ITZ7</accession>
<dbReference type="EMBL" id="KV875096">
    <property type="protein sequence ID" value="OIW30974.1"/>
    <property type="molecule type" value="Genomic_DNA"/>
</dbReference>
<protein>
    <submittedName>
        <fullName evidence="1">Uncharacterized protein</fullName>
    </submittedName>
</protein>